<evidence type="ECO:0000256" key="1">
    <source>
        <dbReference type="SAM" id="SignalP"/>
    </source>
</evidence>
<proteinExistence type="predicted"/>
<name>A0A7S3S3Z9_EMIHU</name>
<dbReference type="AlphaFoldDB" id="A0A7S3S3Z9"/>
<feature type="chain" id="PRO_5031259337" evidence="1">
    <location>
        <begin position="19"/>
        <end position="159"/>
    </location>
</feature>
<protein>
    <submittedName>
        <fullName evidence="2">Uncharacterized protein</fullName>
    </submittedName>
</protein>
<dbReference type="EMBL" id="HBIR01018123">
    <property type="protein sequence ID" value="CAE0543428.1"/>
    <property type="molecule type" value="Transcribed_RNA"/>
</dbReference>
<feature type="signal peptide" evidence="1">
    <location>
        <begin position="1"/>
        <end position="18"/>
    </location>
</feature>
<evidence type="ECO:0000313" key="2">
    <source>
        <dbReference type="EMBL" id="CAE0543428.1"/>
    </source>
</evidence>
<keyword evidence="1" id="KW-0732">Signal</keyword>
<organism evidence="2">
    <name type="scientific">Emiliania huxleyi</name>
    <name type="common">Coccolithophore</name>
    <name type="synonym">Pontosphaera huxleyi</name>
    <dbReference type="NCBI Taxonomy" id="2903"/>
    <lineage>
        <taxon>Eukaryota</taxon>
        <taxon>Haptista</taxon>
        <taxon>Haptophyta</taxon>
        <taxon>Prymnesiophyceae</taxon>
        <taxon>Isochrysidales</taxon>
        <taxon>Noelaerhabdaceae</taxon>
        <taxon>Emiliania</taxon>
    </lineage>
</organism>
<accession>A0A7S3S3Z9</accession>
<reference evidence="2" key="1">
    <citation type="submission" date="2021-01" db="EMBL/GenBank/DDBJ databases">
        <authorList>
            <person name="Corre E."/>
            <person name="Pelletier E."/>
            <person name="Niang G."/>
            <person name="Scheremetjew M."/>
            <person name="Finn R."/>
            <person name="Kale V."/>
            <person name="Holt S."/>
            <person name="Cochrane G."/>
            <person name="Meng A."/>
            <person name="Brown T."/>
            <person name="Cohen L."/>
        </authorList>
    </citation>
    <scope>NUCLEOTIDE SEQUENCE</scope>
    <source>
        <strain evidence="2">379</strain>
    </source>
</reference>
<sequence length="159" mass="16932">MPMALACATLLSIGFVGPQGPIRRTAVVGPRARSARCCDAGDEPAESALKSLFTTNRDTPDARANQLAWARRQMEAEVPQTTLDGAPIAGRDDLIRKYIAAEKEKLGRELEWEEAAGEVDAWLLKQATAAPAKTSAADVGAALAVFAAAFALQLYFSSR</sequence>
<gene>
    <name evidence="2" type="ORF">EHUX00137_LOCUS13636</name>
</gene>